<feature type="domain" description="F-box" evidence="1">
    <location>
        <begin position="11"/>
        <end position="49"/>
    </location>
</feature>
<sequence>MKAQCLSMDRISSLHPTIKENILCLLPIHEAARTSVLSKEWRYIWTKIPKLVFDEDTLAVSTDEKQLSVMEQNYKTPSLRKDMNLMCKFFYAIYQILLAHQGPILEFILSVFSVDSCIEIDQILAYLSRQNTVMKLTLELQNEYKLPSSIFSLHQLTNLYLMFCKIDHVPRFSGFPSLTTLCLKNVSISKKSLRHLISNCPLLRNFSLFSEGMDIFDYGDNGATLIELLDCLHVVEHLTVSIWGLEDFFEGVRCSTRISNNITPPQILELQASEIDSVTLEGYSDIWLEHLNEFAYVDLGDSKLNLELVKLILAKSPLLKKVRITLCNKVTKDEELKICKVLLRSPRASPMVDIIVEAW</sequence>
<proteinExistence type="predicted"/>
<dbReference type="Pfam" id="PF00646">
    <property type="entry name" value="F-box"/>
    <property type="match status" value="1"/>
</dbReference>
<protein>
    <recommendedName>
        <fullName evidence="4">F-box domain-containing protein</fullName>
    </recommendedName>
</protein>
<dbReference type="AlphaFoldDB" id="A0A6L2L5N7"/>
<organism evidence="3">
    <name type="scientific">Tanacetum cinerariifolium</name>
    <name type="common">Dalmatian daisy</name>
    <name type="synonym">Chrysanthemum cinerariifolium</name>
    <dbReference type="NCBI Taxonomy" id="118510"/>
    <lineage>
        <taxon>Eukaryota</taxon>
        <taxon>Viridiplantae</taxon>
        <taxon>Streptophyta</taxon>
        <taxon>Embryophyta</taxon>
        <taxon>Tracheophyta</taxon>
        <taxon>Spermatophyta</taxon>
        <taxon>Magnoliopsida</taxon>
        <taxon>eudicotyledons</taxon>
        <taxon>Gunneridae</taxon>
        <taxon>Pentapetalae</taxon>
        <taxon>asterids</taxon>
        <taxon>campanulids</taxon>
        <taxon>Asterales</taxon>
        <taxon>Asteraceae</taxon>
        <taxon>Asteroideae</taxon>
        <taxon>Anthemideae</taxon>
        <taxon>Anthemidinae</taxon>
        <taxon>Tanacetum</taxon>
    </lineage>
</organism>
<dbReference type="InterPro" id="IPR036047">
    <property type="entry name" value="F-box-like_dom_sf"/>
</dbReference>
<name>A0A6L2L5N7_TANCI</name>
<dbReference type="PANTHER" id="PTHR31639:SF315">
    <property type="entry name" value="LEUCINE-RICH REPEAT DOMAIN SUPERFAMILY, F-BOX-LIKE DOMAIN SUPERFAMILY"/>
    <property type="match status" value="1"/>
</dbReference>
<dbReference type="SUPFAM" id="SSF52047">
    <property type="entry name" value="RNI-like"/>
    <property type="match status" value="1"/>
</dbReference>
<evidence type="ECO:0000259" key="2">
    <source>
        <dbReference type="Pfam" id="PF24758"/>
    </source>
</evidence>
<comment type="caution">
    <text evidence="3">The sequence shown here is derived from an EMBL/GenBank/DDBJ whole genome shotgun (WGS) entry which is preliminary data.</text>
</comment>
<evidence type="ECO:0008006" key="4">
    <source>
        <dbReference type="Google" id="ProtNLM"/>
    </source>
</evidence>
<reference evidence="3" key="1">
    <citation type="journal article" date="2019" name="Sci. Rep.">
        <title>Draft genome of Tanacetum cinerariifolium, the natural source of mosquito coil.</title>
        <authorList>
            <person name="Yamashiro T."/>
            <person name="Shiraishi A."/>
            <person name="Satake H."/>
            <person name="Nakayama K."/>
        </authorList>
    </citation>
    <scope>NUCLEOTIDE SEQUENCE</scope>
</reference>
<dbReference type="EMBL" id="BKCJ010003672">
    <property type="protein sequence ID" value="GEU56499.1"/>
    <property type="molecule type" value="Genomic_DNA"/>
</dbReference>
<accession>A0A6L2L5N7</accession>
<dbReference type="SUPFAM" id="SSF81383">
    <property type="entry name" value="F-box domain"/>
    <property type="match status" value="1"/>
</dbReference>
<evidence type="ECO:0000313" key="3">
    <source>
        <dbReference type="EMBL" id="GEU56499.1"/>
    </source>
</evidence>
<gene>
    <name evidence="3" type="ORF">Tci_028477</name>
</gene>
<feature type="domain" description="F-box/LRR-repeat protein 15/At3g58940/PEG3-like LRR" evidence="2">
    <location>
        <begin position="139"/>
        <end position="215"/>
    </location>
</feature>
<dbReference type="PANTHER" id="PTHR31639">
    <property type="entry name" value="F-BOX PROTEIN-LIKE"/>
    <property type="match status" value="1"/>
</dbReference>
<dbReference type="Gene3D" id="3.80.10.10">
    <property type="entry name" value="Ribonuclease Inhibitor"/>
    <property type="match status" value="1"/>
</dbReference>
<dbReference type="InterPro" id="IPR055411">
    <property type="entry name" value="LRR_FXL15/At3g58940/PEG3-like"/>
</dbReference>
<dbReference type="Pfam" id="PF24758">
    <property type="entry name" value="LRR_At5g56370"/>
    <property type="match status" value="1"/>
</dbReference>
<evidence type="ECO:0000259" key="1">
    <source>
        <dbReference type="Pfam" id="PF00646"/>
    </source>
</evidence>
<dbReference type="InterPro" id="IPR032675">
    <property type="entry name" value="LRR_dom_sf"/>
</dbReference>
<dbReference type="InterPro" id="IPR001810">
    <property type="entry name" value="F-box_dom"/>
</dbReference>